<dbReference type="CDD" id="cd23342">
    <property type="entry name" value="beta-trefoil_FSCN_ZgPorA-like"/>
    <property type="match status" value="1"/>
</dbReference>
<dbReference type="GO" id="GO:0009986">
    <property type="term" value="C:cell surface"/>
    <property type="evidence" value="ECO:0007669"/>
    <property type="project" value="TreeGrafter"/>
</dbReference>
<dbReference type="InterPro" id="IPR050386">
    <property type="entry name" value="Glycosyl_hydrolase_5"/>
</dbReference>
<dbReference type="SUPFAM" id="SSF50405">
    <property type="entry name" value="Actin-crosslinking proteins"/>
    <property type="match status" value="1"/>
</dbReference>
<dbReference type="InterPro" id="IPR008999">
    <property type="entry name" value="Actin-crosslinking"/>
</dbReference>
<dbReference type="GO" id="GO:0008422">
    <property type="term" value="F:beta-glucosidase activity"/>
    <property type="evidence" value="ECO:0007669"/>
    <property type="project" value="TreeGrafter"/>
</dbReference>
<dbReference type="PANTHER" id="PTHR31297:SF13">
    <property type="entry name" value="PUTATIVE-RELATED"/>
    <property type="match status" value="1"/>
</dbReference>
<evidence type="ECO:0000256" key="5">
    <source>
        <dbReference type="SAM" id="SignalP"/>
    </source>
</evidence>
<dbReference type="EMBL" id="QBKT01000003">
    <property type="protein sequence ID" value="PTX62255.1"/>
    <property type="molecule type" value="Genomic_DNA"/>
</dbReference>
<organism evidence="8 9">
    <name type="scientific">Kordia periserrulae</name>
    <dbReference type="NCBI Taxonomy" id="701523"/>
    <lineage>
        <taxon>Bacteria</taxon>
        <taxon>Pseudomonadati</taxon>
        <taxon>Bacteroidota</taxon>
        <taxon>Flavobacteriia</taxon>
        <taxon>Flavobacteriales</taxon>
        <taxon>Flavobacteriaceae</taxon>
        <taxon>Kordia</taxon>
    </lineage>
</organism>
<dbReference type="AlphaFoldDB" id="A0A2T6C1R8"/>
<evidence type="ECO:0000313" key="9">
    <source>
        <dbReference type="Proteomes" id="UP000244090"/>
    </source>
</evidence>
<dbReference type="Proteomes" id="UP000244090">
    <property type="component" value="Unassembled WGS sequence"/>
</dbReference>
<dbReference type="InterPro" id="IPR026444">
    <property type="entry name" value="Secre_tail"/>
</dbReference>
<evidence type="ECO:0000256" key="2">
    <source>
        <dbReference type="ARBA" id="ARBA00022801"/>
    </source>
</evidence>
<evidence type="ECO:0000256" key="1">
    <source>
        <dbReference type="ARBA" id="ARBA00022729"/>
    </source>
</evidence>
<protein>
    <submittedName>
        <fullName evidence="8">Putative secreted protein (Por secretion system target)</fullName>
    </submittedName>
</protein>
<evidence type="ECO:0000256" key="3">
    <source>
        <dbReference type="ARBA" id="ARBA00023295"/>
    </source>
</evidence>
<dbReference type="Pfam" id="PF18962">
    <property type="entry name" value="Por_Secre_tail"/>
    <property type="match status" value="1"/>
</dbReference>
<evidence type="ECO:0000259" key="7">
    <source>
        <dbReference type="Pfam" id="PF18962"/>
    </source>
</evidence>
<accession>A0A2T6C1R8</accession>
<feature type="domain" description="Glycoside hydrolase family 5" evidence="6">
    <location>
        <begin position="87"/>
        <end position="342"/>
    </location>
</feature>
<sequence>MKTKNYVPRIRLALIVFCFATSIAFAQLLTVSNTGGKILKDGNPITLRGVNFGNWLLWEGYMMNLDKEGIKSHSQIRAGLKDLLGNSETKISNFENNWRYNYITNSDFAKVKELGFNVIRIPFHYNMFWDDATGTTKNDGFTWLDLALTWAKNNNVYVIFCMHAAPGYQNPDHHSDNPGTSVNFWKSDWSNVNIAKEVWKHVAGRYANRSGNEWLAGYDLLNEPVLDNNKHRLMQAYKEMTSFIRQVDTRHLVFAEGNYYGSDFYDMLERWDSKLVFSNHYYGPQGESNPNPSLNTIRNQALGLNIPLFTGEFGENTETWVKAARTDYDSQNVNWAFWAWKRENTARSIYSYSSPARWRNKIAPYLRGDSNNRPSVSETETTLNRLIGRIRLSNSTFRSSLHSLLIPPKPIGSYIWLRNNGKYVSSNNGSGPITANRTSIGGWEKFQVISSGDNKIALRGNNNRYVNSQNGLSEMTCNSVNASGWESFEWIEIDGKVALKGFNGKFVSSEGGSSSGMNCNRETASGWEVFDWNTTSAPRTATNDLGLITPANEEVIRTDFSIYPNPTADVLHFEFKEKSNQYSVAIYNSIGVEVLSQTIEKNHIDIRKLTAGSYVIHIKDEFGQSYSKLFIKK</sequence>
<evidence type="ECO:0000313" key="8">
    <source>
        <dbReference type="EMBL" id="PTX62255.1"/>
    </source>
</evidence>
<dbReference type="GO" id="GO:0005576">
    <property type="term" value="C:extracellular region"/>
    <property type="evidence" value="ECO:0007669"/>
    <property type="project" value="TreeGrafter"/>
</dbReference>
<evidence type="ECO:0000259" key="6">
    <source>
        <dbReference type="Pfam" id="PF00150"/>
    </source>
</evidence>
<dbReference type="OrthoDB" id="9800955at2"/>
<evidence type="ECO:0000256" key="4">
    <source>
        <dbReference type="RuleBase" id="RU361153"/>
    </source>
</evidence>
<comment type="caution">
    <text evidence="8">The sequence shown here is derived from an EMBL/GenBank/DDBJ whole genome shotgun (WGS) entry which is preliminary data.</text>
</comment>
<keyword evidence="3 4" id="KW-0326">Glycosidase</keyword>
<dbReference type="PANTHER" id="PTHR31297">
    <property type="entry name" value="GLUCAN ENDO-1,6-BETA-GLUCOSIDASE B"/>
    <property type="match status" value="1"/>
</dbReference>
<gene>
    <name evidence="8" type="ORF">C8N46_103355</name>
</gene>
<keyword evidence="2 4" id="KW-0378">Hydrolase</keyword>
<dbReference type="SUPFAM" id="SSF51445">
    <property type="entry name" value="(Trans)glycosidases"/>
    <property type="match status" value="1"/>
</dbReference>
<dbReference type="NCBIfam" id="TIGR04183">
    <property type="entry name" value="Por_Secre_tail"/>
    <property type="match status" value="1"/>
</dbReference>
<name>A0A2T6C1R8_9FLAO</name>
<dbReference type="InterPro" id="IPR001547">
    <property type="entry name" value="Glyco_hydro_5"/>
</dbReference>
<feature type="domain" description="Secretion system C-terminal sorting" evidence="7">
    <location>
        <begin position="562"/>
        <end position="631"/>
    </location>
</feature>
<dbReference type="Gene3D" id="3.20.20.80">
    <property type="entry name" value="Glycosidases"/>
    <property type="match status" value="1"/>
</dbReference>
<dbReference type="Pfam" id="PF00150">
    <property type="entry name" value="Cellulase"/>
    <property type="match status" value="1"/>
</dbReference>
<dbReference type="InterPro" id="IPR017853">
    <property type="entry name" value="GH"/>
</dbReference>
<dbReference type="GO" id="GO:0009251">
    <property type="term" value="P:glucan catabolic process"/>
    <property type="evidence" value="ECO:0007669"/>
    <property type="project" value="TreeGrafter"/>
</dbReference>
<dbReference type="RefSeq" id="WP_108114461.1">
    <property type="nucleotide sequence ID" value="NZ_QBKT01000003.1"/>
</dbReference>
<reference evidence="8 9" key="1">
    <citation type="submission" date="2018-04" db="EMBL/GenBank/DDBJ databases">
        <title>Genomic Encyclopedia of Archaeal and Bacterial Type Strains, Phase II (KMG-II): from individual species to whole genera.</title>
        <authorList>
            <person name="Goeker M."/>
        </authorList>
    </citation>
    <scope>NUCLEOTIDE SEQUENCE [LARGE SCALE GENOMIC DNA]</scope>
    <source>
        <strain evidence="8 9">DSM 25731</strain>
    </source>
</reference>
<keyword evidence="9" id="KW-1185">Reference proteome</keyword>
<feature type="signal peptide" evidence="5">
    <location>
        <begin position="1"/>
        <end position="26"/>
    </location>
</feature>
<keyword evidence="1 5" id="KW-0732">Signal</keyword>
<feature type="chain" id="PRO_5015691933" evidence="5">
    <location>
        <begin position="27"/>
        <end position="633"/>
    </location>
</feature>
<proteinExistence type="inferred from homology"/>
<dbReference type="Gene3D" id="2.80.10.50">
    <property type="match status" value="1"/>
</dbReference>
<comment type="similarity">
    <text evidence="4">Belongs to the glycosyl hydrolase 5 (cellulase A) family.</text>
</comment>